<dbReference type="PROSITE" id="PS50262">
    <property type="entry name" value="G_PROTEIN_RECEP_F1_2"/>
    <property type="match status" value="1"/>
</dbReference>
<feature type="transmembrane region" description="Helical" evidence="10">
    <location>
        <begin position="116"/>
        <end position="138"/>
    </location>
</feature>
<protein>
    <recommendedName>
        <fullName evidence="11">G-protein coupled receptors family 1 profile domain-containing protein</fullName>
    </recommendedName>
</protein>
<dbReference type="GO" id="GO:0004930">
    <property type="term" value="F:G protein-coupled receptor activity"/>
    <property type="evidence" value="ECO:0007669"/>
    <property type="project" value="UniProtKB-KW"/>
</dbReference>
<dbReference type="PANTHER" id="PTHR24232">
    <property type="entry name" value="G-PROTEIN COUPLED RECEPTOR"/>
    <property type="match status" value="1"/>
</dbReference>
<dbReference type="PRINTS" id="PR00237">
    <property type="entry name" value="GPCRRHODOPSN"/>
</dbReference>
<reference evidence="12" key="2">
    <citation type="submission" date="2025-09" db="UniProtKB">
        <authorList>
            <consortium name="Ensembl"/>
        </authorList>
    </citation>
    <scope>IDENTIFICATION</scope>
</reference>
<dbReference type="Pfam" id="PF00001">
    <property type="entry name" value="7tm_1"/>
    <property type="match status" value="1"/>
</dbReference>
<dbReference type="AlphaFoldDB" id="A0A3Q2DVE7"/>
<feature type="transmembrane region" description="Helical" evidence="10">
    <location>
        <begin position="73"/>
        <end position="95"/>
    </location>
</feature>
<dbReference type="GO" id="GO:0005886">
    <property type="term" value="C:plasma membrane"/>
    <property type="evidence" value="ECO:0007669"/>
    <property type="project" value="TreeGrafter"/>
</dbReference>
<dbReference type="PROSITE" id="PS00237">
    <property type="entry name" value="G_PROTEIN_RECEP_F1_1"/>
    <property type="match status" value="1"/>
</dbReference>
<organism evidence="12 13">
    <name type="scientific">Cyprinodon variegatus</name>
    <name type="common">Sheepshead minnow</name>
    <dbReference type="NCBI Taxonomy" id="28743"/>
    <lineage>
        <taxon>Eukaryota</taxon>
        <taxon>Metazoa</taxon>
        <taxon>Chordata</taxon>
        <taxon>Craniata</taxon>
        <taxon>Vertebrata</taxon>
        <taxon>Euteleostomi</taxon>
        <taxon>Actinopterygii</taxon>
        <taxon>Neopterygii</taxon>
        <taxon>Teleostei</taxon>
        <taxon>Neoteleostei</taxon>
        <taxon>Acanthomorphata</taxon>
        <taxon>Ovalentaria</taxon>
        <taxon>Atherinomorphae</taxon>
        <taxon>Cyprinodontiformes</taxon>
        <taxon>Cyprinodontidae</taxon>
        <taxon>Cyprinodon</taxon>
    </lineage>
</organism>
<keyword evidence="7" id="KW-0325">Glycoprotein</keyword>
<sequence>MGKSQRFSTFQMLFLDCGMYGGPGIILCFLVLFLQVRSGHLVPVYLINLLISNFIRFCCLTVRAEVNNKDICIITNCILTVGVLVSICFMVFIAFERYLVIAHPLWYKFKRNVKTSLLVCVAVWFFPSLYFPICYFDINSAEHILASLQLLPFPLLLFFFGGTLKALSAARSVPNDQKQRILTTLVLVLVSYALLFMPRIIFLVKGNPYGSIYDVVTVIPVYVSSVVDLVLYVFMKKAFADSILKCLSNMKTEISMQSQKQVERKTDEDHEFS</sequence>
<dbReference type="Ensembl" id="ENSCVAT00000008184.1">
    <property type="protein sequence ID" value="ENSCVAP00000022879.1"/>
    <property type="gene ID" value="ENSCVAG00000005838.1"/>
</dbReference>
<feature type="transmembrane region" description="Helical" evidence="10">
    <location>
        <begin position="215"/>
        <end position="235"/>
    </location>
</feature>
<dbReference type="PANTHER" id="PTHR24232:SF85">
    <property type="entry name" value="G-PROTEIN COUPLED RECEPTOR 4"/>
    <property type="match status" value="1"/>
</dbReference>
<name>A0A3Q2DVE7_CYPVA</name>
<dbReference type="SUPFAM" id="SSF81321">
    <property type="entry name" value="Family A G protein-coupled receptor-like"/>
    <property type="match status" value="1"/>
</dbReference>
<evidence type="ECO:0000256" key="1">
    <source>
        <dbReference type="ARBA" id="ARBA00004141"/>
    </source>
</evidence>
<feature type="transmembrane region" description="Helical" evidence="10">
    <location>
        <begin position="150"/>
        <end position="169"/>
    </location>
</feature>
<keyword evidence="6 9" id="KW-0675">Receptor</keyword>
<evidence type="ECO:0000256" key="3">
    <source>
        <dbReference type="ARBA" id="ARBA00022989"/>
    </source>
</evidence>
<evidence type="ECO:0000256" key="4">
    <source>
        <dbReference type="ARBA" id="ARBA00023040"/>
    </source>
</evidence>
<dbReference type="InterPro" id="IPR017452">
    <property type="entry name" value="GPCR_Rhodpsn_7TM"/>
</dbReference>
<dbReference type="OMA" id="DINIVYI"/>
<keyword evidence="4 9" id="KW-0297">G-protein coupled receptor</keyword>
<accession>A0A3Q2DVE7</accession>
<reference evidence="12" key="1">
    <citation type="submission" date="2025-08" db="UniProtKB">
        <authorList>
            <consortium name="Ensembl"/>
        </authorList>
    </citation>
    <scope>IDENTIFICATION</scope>
</reference>
<dbReference type="InterPro" id="IPR000276">
    <property type="entry name" value="GPCR_Rhodpsn"/>
</dbReference>
<evidence type="ECO:0000256" key="7">
    <source>
        <dbReference type="ARBA" id="ARBA00023180"/>
    </source>
</evidence>
<evidence type="ECO:0000313" key="12">
    <source>
        <dbReference type="Ensembl" id="ENSCVAP00000022879.1"/>
    </source>
</evidence>
<evidence type="ECO:0000256" key="10">
    <source>
        <dbReference type="SAM" id="Phobius"/>
    </source>
</evidence>
<keyword evidence="13" id="KW-1185">Reference proteome</keyword>
<proteinExistence type="inferred from homology"/>
<dbReference type="GO" id="GO:0035025">
    <property type="term" value="P:positive regulation of Rho protein signal transduction"/>
    <property type="evidence" value="ECO:0007669"/>
    <property type="project" value="TreeGrafter"/>
</dbReference>
<keyword evidence="5 10" id="KW-0472">Membrane</keyword>
<keyword evidence="2 9" id="KW-0812">Transmembrane</keyword>
<comment type="similarity">
    <text evidence="9">Belongs to the G-protein coupled receptor 1 family.</text>
</comment>
<evidence type="ECO:0000256" key="5">
    <source>
        <dbReference type="ARBA" id="ARBA00023136"/>
    </source>
</evidence>
<feature type="transmembrane region" description="Helical" evidence="10">
    <location>
        <begin position="181"/>
        <end position="203"/>
    </location>
</feature>
<evidence type="ECO:0000256" key="2">
    <source>
        <dbReference type="ARBA" id="ARBA00022692"/>
    </source>
</evidence>
<dbReference type="Proteomes" id="UP000265020">
    <property type="component" value="Unassembled WGS sequence"/>
</dbReference>
<evidence type="ECO:0000256" key="9">
    <source>
        <dbReference type="RuleBase" id="RU000688"/>
    </source>
</evidence>
<keyword evidence="3 10" id="KW-1133">Transmembrane helix</keyword>
<dbReference type="GeneTree" id="ENSGT00940000164014"/>
<comment type="subcellular location">
    <subcellularLocation>
        <location evidence="1">Membrane</location>
        <topology evidence="1">Multi-pass membrane protein</topology>
    </subcellularLocation>
</comment>
<keyword evidence="8 9" id="KW-0807">Transducer</keyword>
<dbReference type="GO" id="GO:0007200">
    <property type="term" value="P:phospholipase C-activating G protein-coupled receptor signaling pathway"/>
    <property type="evidence" value="ECO:0007669"/>
    <property type="project" value="TreeGrafter"/>
</dbReference>
<dbReference type="Gene3D" id="1.20.1070.10">
    <property type="entry name" value="Rhodopsin 7-helix transmembrane proteins"/>
    <property type="match status" value="2"/>
</dbReference>
<evidence type="ECO:0000313" key="13">
    <source>
        <dbReference type="Proteomes" id="UP000265020"/>
    </source>
</evidence>
<feature type="transmembrane region" description="Helical" evidence="10">
    <location>
        <begin position="12"/>
        <end position="36"/>
    </location>
</feature>
<evidence type="ECO:0000256" key="6">
    <source>
        <dbReference type="ARBA" id="ARBA00023170"/>
    </source>
</evidence>
<feature type="domain" description="G-protein coupled receptors family 1 profile" evidence="11">
    <location>
        <begin position="24"/>
        <end position="232"/>
    </location>
</feature>
<evidence type="ECO:0000256" key="8">
    <source>
        <dbReference type="ARBA" id="ARBA00023224"/>
    </source>
</evidence>
<evidence type="ECO:0000259" key="11">
    <source>
        <dbReference type="PROSITE" id="PS50262"/>
    </source>
</evidence>